<dbReference type="EMBL" id="CM000162">
    <property type="protein sequence ID" value="EDX02979.1"/>
    <property type="molecule type" value="Genomic_DNA"/>
</dbReference>
<dbReference type="GO" id="GO:0008017">
    <property type="term" value="F:microtubule binding"/>
    <property type="evidence" value="ECO:0007669"/>
    <property type="project" value="InterPro"/>
</dbReference>
<feature type="compositionally biased region" description="Polar residues" evidence="2">
    <location>
        <begin position="491"/>
        <end position="502"/>
    </location>
</feature>
<keyword evidence="1" id="KW-0175">Coiled coil</keyword>
<feature type="compositionally biased region" description="Low complexity" evidence="2">
    <location>
        <begin position="479"/>
        <end position="490"/>
    </location>
</feature>
<feature type="compositionally biased region" description="Polar residues" evidence="2">
    <location>
        <begin position="569"/>
        <end position="579"/>
    </location>
</feature>
<feature type="coiled-coil region" evidence="1">
    <location>
        <begin position="213"/>
        <end position="240"/>
    </location>
</feature>
<evidence type="ECO:0000313" key="3">
    <source>
        <dbReference type="EMBL" id="EDX02979.1"/>
    </source>
</evidence>
<dbReference type="PANTHER" id="PTHR19321">
    <property type="entry name" value="PROTEIN REGULATOR OF CYTOKINESIS 1 PRC1-RELATED"/>
    <property type="match status" value="1"/>
</dbReference>
<dbReference type="GO" id="GO:0051256">
    <property type="term" value="P:mitotic spindle midzone assembly"/>
    <property type="evidence" value="ECO:0007669"/>
    <property type="project" value="TreeGrafter"/>
</dbReference>
<evidence type="ECO:0000313" key="4">
    <source>
        <dbReference type="Proteomes" id="UP000002282"/>
    </source>
</evidence>
<name>B4PY07_DROYA</name>
<evidence type="ECO:0008006" key="5">
    <source>
        <dbReference type="Google" id="ProtNLM"/>
    </source>
</evidence>
<evidence type="ECO:0000256" key="1">
    <source>
        <dbReference type="SAM" id="Coils"/>
    </source>
</evidence>
<accession>B4PY07</accession>
<dbReference type="InterPro" id="IPR007145">
    <property type="entry name" value="MAP65_Ase1_PRC1"/>
</dbReference>
<dbReference type="eggNOG" id="KOG4302">
    <property type="taxonomic scope" value="Eukaryota"/>
</dbReference>
<evidence type="ECO:0000256" key="2">
    <source>
        <dbReference type="SAM" id="MobiDB-lite"/>
    </source>
</evidence>
<feature type="region of interest" description="Disordered" evidence="2">
    <location>
        <begin position="432"/>
        <end position="520"/>
    </location>
</feature>
<gene>
    <name evidence="3" type="primary">Dyak\GE15365</name>
    <name evidence="3" type="synonym">dyak_GLEANR_16888</name>
    <name evidence="3" type="synonym">GE15365</name>
    <name evidence="3" type="ORF">Dyak_GE15365</name>
</gene>
<dbReference type="Proteomes" id="UP000002282">
    <property type="component" value="Chromosome X"/>
</dbReference>
<dbReference type="Gene3D" id="1.20.58.1520">
    <property type="match status" value="1"/>
</dbReference>
<dbReference type="Pfam" id="PF03999">
    <property type="entry name" value="MAP65_ASE1"/>
    <property type="match status" value="1"/>
</dbReference>
<dbReference type="GO" id="GO:1990023">
    <property type="term" value="C:mitotic spindle midzone"/>
    <property type="evidence" value="ECO:0007669"/>
    <property type="project" value="TreeGrafter"/>
</dbReference>
<keyword evidence="4" id="KW-1185">Reference proteome</keyword>
<dbReference type="KEGG" id="dya:Dyak_GE15365"/>
<dbReference type="SMR" id="B4PY07"/>
<dbReference type="OMA" id="IDVQINC"/>
<proteinExistence type="predicted"/>
<feature type="region of interest" description="Disordered" evidence="2">
    <location>
        <begin position="559"/>
        <end position="612"/>
    </location>
</feature>
<dbReference type="GO" id="GO:0005737">
    <property type="term" value="C:cytoplasm"/>
    <property type="evidence" value="ECO:0007669"/>
    <property type="project" value="TreeGrafter"/>
</dbReference>
<dbReference type="PhylomeDB" id="B4PY07"/>
<dbReference type="OrthoDB" id="642895at2759"/>
<sequence length="612" mass="71381">MKFSEHKARILALTANHVDELQAMWTRMFEPQTCEDCIVRLEAHAHSFYTDIINESRDKEETINSDIAALRTEATDLKRLLHKAVDIGQRPDDVPLSIWYMKLDTSIDHLREELAGRRAEISELLQQQQQLCDELGELPHPLLADPLPLPEEMDSFRDHLAQLRDQRVQRLKEMDQLRHSIRHNMKLLEIHLQTDSEKQLLNSDTHRLTPESYERLQTMHKEYADQVQELRERIDGMRDKVDLLWQRLRLTDEYAMRRVRESTSYNQRTFDILREELERCQAMRQQNIKTFIDQLRIEINEWWDLTLKSTKERRRFTSYYCDTQSEDVLELFERELDHLKEFYNSNRRIFELYSTRGELWSRMEALEAKANDPNRFNNRGGQLLKEEKERKTMMSRLPKIDQQITELVKVYMSQANTPFLVHGEDILNSMSTDWERHHQSKKQPSAQKKDTNNASIKMKPPMAPLTPNTMKGNRGIHGSSSSLKKTPSKLNASTTAKSTGNLQKRRHPNHGRNSPQPAAAAKRNLITSLECNNSVPMIGVSNGQKPIKSPQKKVRVLEYSVRRGKASGRPSTGNRNPQRNRPIPQIHVRPPSGEENESPDEESGDLEAFAAY</sequence>
<feature type="compositionally biased region" description="Acidic residues" evidence="2">
    <location>
        <begin position="594"/>
        <end position="605"/>
    </location>
</feature>
<dbReference type="PANTHER" id="PTHR19321:SF41">
    <property type="entry name" value="FASCETTO-RELATED"/>
    <property type="match status" value="1"/>
</dbReference>
<dbReference type="HOGENOM" id="CLU_027601_0_0_1"/>
<protein>
    <recommendedName>
        <fullName evidence="5">Protein regulator of cytokinesis 1</fullName>
    </recommendedName>
</protein>
<organism evidence="3 4">
    <name type="scientific">Drosophila yakuba</name>
    <name type="common">Fruit fly</name>
    <dbReference type="NCBI Taxonomy" id="7245"/>
    <lineage>
        <taxon>Eukaryota</taxon>
        <taxon>Metazoa</taxon>
        <taxon>Ecdysozoa</taxon>
        <taxon>Arthropoda</taxon>
        <taxon>Hexapoda</taxon>
        <taxon>Insecta</taxon>
        <taxon>Pterygota</taxon>
        <taxon>Neoptera</taxon>
        <taxon>Endopterygota</taxon>
        <taxon>Diptera</taxon>
        <taxon>Brachycera</taxon>
        <taxon>Muscomorpha</taxon>
        <taxon>Ephydroidea</taxon>
        <taxon>Drosophilidae</taxon>
        <taxon>Drosophila</taxon>
        <taxon>Sophophora</taxon>
    </lineage>
</organism>
<dbReference type="AlphaFoldDB" id="B4PY07"/>
<reference evidence="3 4" key="2">
    <citation type="journal article" date="2007" name="PLoS Biol.">
        <title>Principles of genome evolution in the Drosophila melanogaster species group.</title>
        <authorList>
            <person name="Ranz J.M."/>
            <person name="Maurin D."/>
            <person name="Chan Y.S."/>
            <person name="von Grotthuss M."/>
            <person name="Hillier L.W."/>
            <person name="Roote J."/>
            <person name="Ashburner M."/>
            <person name="Bergman C.M."/>
        </authorList>
    </citation>
    <scope>NUCLEOTIDE SEQUENCE [LARGE SCALE GENOMIC DNA]</scope>
    <source>
        <strain evidence="4">Tai18E2 / Tucson 14021-0261.01</strain>
    </source>
</reference>
<reference evidence="3 4" key="1">
    <citation type="journal article" date="2007" name="Nature">
        <title>Evolution of genes and genomes on the Drosophila phylogeny.</title>
        <authorList>
            <consortium name="Drosophila 12 Genomes Consortium"/>
            <person name="Clark A.G."/>
            <person name="Eisen M.B."/>
            <person name="Smith D.R."/>
            <person name="Bergman C.M."/>
            <person name="Oliver B."/>
            <person name="Markow T.A."/>
            <person name="Kaufman T.C."/>
            <person name="Kellis M."/>
            <person name="Gelbart W."/>
            <person name="Iyer V.N."/>
            <person name="Pollard D.A."/>
            <person name="Sackton T.B."/>
            <person name="Larracuente A.M."/>
            <person name="Singh N.D."/>
            <person name="Abad J.P."/>
            <person name="Abt D.N."/>
            <person name="Adryan B."/>
            <person name="Aguade M."/>
            <person name="Akashi H."/>
            <person name="Anderson W.W."/>
            <person name="Aquadro C.F."/>
            <person name="Ardell D.H."/>
            <person name="Arguello R."/>
            <person name="Artieri C.G."/>
            <person name="Barbash D.A."/>
            <person name="Barker D."/>
            <person name="Barsanti P."/>
            <person name="Batterham P."/>
            <person name="Batzoglou S."/>
            <person name="Begun D."/>
            <person name="Bhutkar A."/>
            <person name="Blanco E."/>
            <person name="Bosak S.A."/>
            <person name="Bradley R.K."/>
            <person name="Brand A.D."/>
            <person name="Brent M.R."/>
            <person name="Brooks A.N."/>
            <person name="Brown R.H."/>
            <person name="Butlin R.K."/>
            <person name="Caggese C."/>
            <person name="Calvi B.R."/>
            <person name="Bernardo de Carvalho A."/>
            <person name="Caspi A."/>
            <person name="Castrezana S."/>
            <person name="Celniker S.E."/>
            <person name="Chang J.L."/>
            <person name="Chapple C."/>
            <person name="Chatterji S."/>
            <person name="Chinwalla A."/>
            <person name="Civetta A."/>
            <person name="Clifton S.W."/>
            <person name="Comeron J.M."/>
            <person name="Costello J.C."/>
            <person name="Coyne J.A."/>
            <person name="Daub J."/>
            <person name="David R.G."/>
            <person name="Delcher A.L."/>
            <person name="Delehaunty K."/>
            <person name="Do C.B."/>
            <person name="Ebling H."/>
            <person name="Edwards K."/>
            <person name="Eickbush T."/>
            <person name="Evans J.D."/>
            <person name="Filipski A."/>
            <person name="Findeiss S."/>
            <person name="Freyhult E."/>
            <person name="Fulton L."/>
            <person name="Fulton R."/>
            <person name="Garcia A.C."/>
            <person name="Gardiner A."/>
            <person name="Garfield D.A."/>
            <person name="Garvin B.E."/>
            <person name="Gibson G."/>
            <person name="Gilbert D."/>
            <person name="Gnerre S."/>
            <person name="Godfrey J."/>
            <person name="Good R."/>
            <person name="Gotea V."/>
            <person name="Gravely B."/>
            <person name="Greenberg A.J."/>
            <person name="Griffiths-Jones S."/>
            <person name="Gross S."/>
            <person name="Guigo R."/>
            <person name="Gustafson E.A."/>
            <person name="Haerty W."/>
            <person name="Hahn M.W."/>
            <person name="Halligan D.L."/>
            <person name="Halpern A.L."/>
            <person name="Halter G.M."/>
            <person name="Han M.V."/>
            <person name="Heger A."/>
            <person name="Hillier L."/>
            <person name="Hinrichs A.S."/>
            <person name="Holmes I."/>
            <person name="Hoskins R.A."/>
            <person name="Hubisz M.J."/>
            <person name="Hultmark D."/>
            <person name="Huntley M.A."/>
            <person name="Jaffe D.B."/>
            <person name="Jagadeeshan S."/>
            <person name="Jeck W.R."/>
            <person name="Johnson J."/>
            <person name="Jones C.D."/>
            <person name="Jordan W.C."/>
            <person name="Karpen G.H."/>
            <person name="Kataoka E."/>
            <person name="Keightley P.D."/>
            <person name="Kheradpour P."/>
            <person name="Kirkness E.F."/>
            <person name="Koerich L.B."/>
            <person name="Kristiansen K."/>
            <person name="Kudrna D."/>
            <person name="Kulathinal R.J."/>
            <person name="Kumar S."/>
            <person name="Kwok R."/>
            <person name="Lander E."/>
            <person name="Langley C.H."/>
            <person name="Lapoint R."/>
            <person name="Lazzaro B.P."/>
            <person name="Lee S.J."/>
            <person name="Levesque L."/>
            <person name="Li R."/>
            <person name="Lin C.F."/>
            <person name="Lin M.F."/>
            <person name="Lindblad-Toh K."/>
            <person name="Llopart A."/>
            <person name="Long M."/>
            <person name="Low L."/>
            <person name="Lozovsky E."/>
            <person name="Lu J."/>
            <person name="Luo M."/>
            <person name="Machado C.A."/>
            <person name="Makalowski W."/>
            <person name="Marzo M."/>
            <person name="Matsuda M."/>
            <person name="Matzkin L."/>
            <person name="McAllister B."/>
            <person name="McBride C.S."/>
            <person name="McKernan B."/>
            <person name="McKernan K."/>
            <person name="Mendez-Lago M."/>
            <person name="Minx P."/>
            <person name="Mollenhauer M.U."/>
            <person name="Montooth K."/>
            <person name="Mount S.M."/>
            <person name="Mu X."/>
            <person name="Myers E."/>
            <person name="Negre B."/>
            <person name="Newfeld S."/>
            <person name="Nielsen R."/>
            <person name="Noor M.A."/>
            <person name="O'Grady P."/>
            <person name="Pachter L."/>
            <person name="Papaceit M."/>
            <person name="Parisi M.J."/>
            <person name="Parisi M."/>
            <person name="Parts L."/>
            <person name="Pedersen J.S."/>
            <person name="Pesole G."/>
            <person name="Phillippy A.M."/>
            <person name="Ponting C.P."/>
            <person name="Pop M."/>
            <person name="Porcelli D."/>
            <person name="Powell J.R."/>
            <person name="Prohaska S."/>
            <person name="Pruitt K."/>
            <person name="Puig M."/>
            <person name="Quesneville H."/>
            <person name="Ram K.R."/>
            <person name="Rand D."/>
            <person name="Rasmussen M.D."/>
            <person name="Reed L.K."/>
            <person name="Reenan R."/>
            <person name="Reily A."/>
            <person name="Remington K.A."/>
            <person name="Rieger T.T."/>
            <person name="Ritchie M.G."/>
            <person name="Robin C."/>
            <person name="Rogers Y.H."/>
            <person name="Rohde C."/>
            <person name="Rozas J."/>
            <person name="Rubenfield M.J."/>
            <person name="Ruiz A."/>
            <person name="Russo S."/>
            <person name="Salzberg S.L."/>
            <person name="Sanchez-Gracia A."/>
            <person name="Saranga D.J."/>
            <person name="Sato H."/>
            <person name="Schaeffer S.W."/>
            <person name="Schatz M.C."/>
            <person name="Schlenke T."/>
            <person name="Schwartz R."/>
            <person name="Segarra C."/>
            <person name="Singh R.S."/>
            <person name="Sirot L."/>
            <person name="Sirota M."/>
            <person name="Sisneros N.B."/>
            <person name="Smith C.D."/>
            <person name="Smith T.F."/>
            <person name="Spieth J."/>
            <person name="Stage D.E."/>
            <person name="Stark A."/>
            <person name="Stephan W."/>
            <person name="Strausberg R.L."/>
            <person name="Strempel S."/>
            <person name="Sturgill D."/>
            <person name="Sutton G."/>
            <person name="Sutton G.G."/>
            <person name="Tao W."/>
            <person name="Teichmann S."/>
            <person name="Tobari Y.N."/>
            <person name="Tomimura Y."/>
            <person name="Tsolas J.M."/>
            <person name="Valente V.L."/>
            <person name="Venter E."/>
            <person name="Venter J.C."/>
            <person name="Vicario S."/>
            <person name="Vieira F.G."/>
            <person name="Vilella A.J."/>
            <person name="Villasante A."/>
            <person name="Walenz B."/>
            <person name="Wang J."/>
            <person name="Wasserman M."/>
            <person name="Watts T."/>
            <person name="Wilson D."/>
            <person name="Wilson R.K."/>
            <person name="Wing R.A."/>
            <person name="Wolfner M.F."/>
            <person name="Wong A."/>
            <person name="Wong G.K."/>
            <person name="Wu C.I."/>
            <person name="Wu G."/>
            <person name="Yamamoto D."/>
            <person name="Yang H.P."/>
            <person name="Yang S.P."/>
            <person name="Yorke J.A."/>
            <person name="Yoshida K."/>
            <person name="Zdobnov E."/>
            <person name="Zhang P."/>
            <person name="Zhang Y."/>
            <person name="Zimin A.V."/>
            <person name="Baldwin J."/>
            <person name="Abdouelleil A."/>
            <person name="Abdulkadir J."/>
            <person name="Abebe A."/>
            <person name="Abera B."/>
            <person name="Abreu J."/>
            <person name="Acer S.C."/>
            <person name="Aftuck L."/>
            <person name="Alexander A."/>
            <person name="An P."/>
            <person name="Anderson E."/>
            <person name="Anderson S."/>
            <person name="Arachi H."/>
            <person name="Azer M."/>
            <person name="Bachantsang P."/>
            <person name="Barry A."/>
            <person name="Bayul T."/>
            <person name="Berlin A."/>
            <person name="Bessette D."/>
            <person name="Bloom T."/>
            <person name="Blye J."/>
            <person name="Boguslavskiy L."/>
            <person name="Bonnet C."/>
            <person name="Boukhgalter B."/>
            <person name="Bourzgui I."/>
            <person name="Brown A."/>
            <person name="Cahill P."/>
            <person name="Channer S."/>
            <person name="Cheshatsang Y."/>
            <person name="Chuda L."/>
            <person name="Citroen M."/>
            <person name="Collymore A."/>
            <person name="Cooke P."/>
            <person name="Costello M."/>
            <person name="D'Aco K."/>
            <person name="Daza R."/>
            <person name="De Haan G."/>
            <person name="DeGray S."/>
            <person name="DeMaso C."/>
            <person name="Dhargay N."/>
            <person name="Dooley K."/>
            <person name="Dooley E."/>
            <person name="Doricent M."/>
            <person name="Dorje P."/>
            <person name="Dorjee K."/>
            <person name="Dupes A."/>
            <person name="Elong R."/>
            <person name="Falk J."/>
            <person name="Farina A."/>
            <person name="Faro S."/>
            <person name="Ferguson D."/>
            <person name="Fisher S."/>
            <person name="Foley C.D."/>
            <person name="Franke A."/>
            <person name="Friedrich D."/>
            <person name="Gadbois L."/>
            <person name="Gearin G."/>
            <person name="Gearin C.R."/>
            <person name="Giannoukos G."/>
            <person name="Goode T."/>
            <person name="Graham J."/>
            <person name="Grandbois E."/>
            <person name="Grewal S."/>
            <person name="Gyaltsen K."/>
            <person name="Hafez N."/>
            <person name="Hagos B."/>
            <person name="Hall J."/>
            <person name="Henson C."/>
            <person name="Hollinger A."/>
            <person name="Honan T."/>
            <person name="Huard M.D."/>
            <person name="Hughes L."/>
            <person name="Hurhula B."/>
            <person name="Husby M.E."/>
            <person name="Kamat A."/>
            <person name="Kanga B."/>
            <person name="Kashin S."/>
            <person name="Khazanovich D."/>
            <person name="Kisner P."/>
            <person name="Lance K."/>
            <person name="Lara M."/>
            <person name="Lee W."/>
            <person name="Lennon N."/>
            <person name="Letendre F."/>
            <person name="LeVine R."/>
            <person name="Lipovsky A."/>
            <person name="Liu X."/>
            <person name="Liu J."/>
            <person name="Liu S."/>
            <person name="Lokyitsang T."/>
            <person name="Lokyitsang Y."/>
            <person name="Lubonja R."/>
            <person name="Lui A."/>
            <person name="MacDonald P."/>
            <person name="Magnisalis V."/>
            <person name="Maru K."/>
            <person name="Matthews C."/>
            <person name="McCusker W."/>
            <person name="McDonough S."/>
            <person name="Mehta T."/>
            <person name="Meldrim J."/>
            <person name="Meneus L."/>
            <person name="Mihai O."/>
            <person name="Mihalev A."/>
            <person name="Mihova T."/>
            <person name="Mittelman R."/>
            <person name="Mlenga V."/>
            <person name="Montmayeur A."/>
            <person name="Mulrain L."/>
            <person name="Navidi A."/>
            <person name="Naylor J."/>
            <person name="Negash T."/>
            <person name="Nguyen T."/>
            <person name="Nguyen N."/>
            <person name="Nicol R."/>
            <person name="Norbu C."/>
            <person name="Norbu N."/>
            <person name="Novod N."/>
            <person name="O'Neill B."/>
            <person name="Osman S."/>
            <person name="Markiewicz E."/>
            <person name="Oyono O.L."/>
            <person name="Patti C."/>
            <person name="Phunkhang P."/>
            <person name="Pierre F."/>
            <person name="Priest M."/>
            <person name="Raghuraman S."/>
            <person name="Rege F."/>
            <person name="Reyes R."/>
            <person name="Rise C."/>
            <person name="Rogov P."/>
            <person name="Ross K."/>
            <person name="Ryan E."/>
            <person name="Settipalli S."/>
            <person name="Shea T."/>
            <person name="Sherpa N."/>
            <person name="Shi L."/>
            <person name="Shih D."/>
            <person name="Sparrow T."/>
            <person name="Spaulding J."/>
            <person name="Stalker J."/>
            <person name="Stange-Thomann N."/>
            <person name="Stavropoulos S."/>
            <person name="Stone C."/>
            <person name="Strader C."/>
            <person name="Tesfaye S."/>
            <person name="Thomson T."/>
            <person name="Thoulutsang Y."/>
            <person name="Thoulutsang D."/>
            <person name="Topham K."/>
            <person name="Topping I."/>
            <person name="Tsamla T."/>
            <person name="Vassiliev H."/>
            <person name="Vo A."/>
            <person name="Wangchuk T."/>
            <person name="Wangdi T."/>
            <person name="Weiand M."/>
            <person name="Wilkinson J."/>
            <person name="Wilson A."/>
            <person name="Yadav S."/>
            <person name="Young G."/>
            <person name="Yu Q."/>
            <person name="Zembek L."/>
            <person name="Zhong D."/>
            <person name="Zimmer A."/>
            <person name="Zwirko Z."/>
            <person name="Jaffe D.B."/>
            <person name="Alvarez P."/>
            <person name="Brockman W."/>
            <person name="Butler J."/>
            <person name="Chin C."/>
            <person name="Gnerre S."/>
            <person name="Grabherr M."/>
            <person name="Kleber M."/>
            <person name="Mauceli E."/>
            <person name="MacCallum I."/>
        </authorList>
    </citation>
    <scope>NUCLEOTIDE SEQUENCE [LARGE SCALE GENOMIC DNA]</scope>
    <source>
        <strain evidence="4">Tai18E2 / Tucson 14021-0261.01</strain>
    </source>
</reference>